<dbReference type="AlphaFoldDB" id="A0AA38UMW8"/>
<evidence type="ECO:0000313" key="3">
    <source>
        <dbReference type="Proteomes" id="UP001163850"/>
    </source>
</evidence>
<dbReference type="Pfam" id="PF24764">
    <property type="entry name" value="rva_4"/>
    <property type="match status" value="1"/>
</dbReference>
<evidence type="ECO:0000259" key="1">
    <source>
        <dbReference type="Pfam" id="PF24764"/>
    </source>
</evidence>
<proteinExistence type="predicted"/>
<dbReference type="EMBL" id="MU802202">
    <property type="protein sequence ID" value="KAJ3980302.1"/>
    <property type="molecule type" value="Genomic_DNA"/>
</dbReference>
<dbReference type="Proteomes" id="UP001163850">
    <property type="component" value="Unassembled WGS sequence"/>
</dbReference>
<dbReference type="InterPro" id="IPR058913">
    <property type="entry name" value="Integrase_dom_put"/>
</dbReference>
<name>A0AA38UMW8_9AGAR</name>
<feature type="domain" description="Integrase core" evidence="1">
    <location>
        <begin position="147"/>
        <end position="329"/>
    </location>
</feature>
<dbReference type="PANTHER" id="PTHR46177">
    <property type="entry name" value="INTEGRASE CATALYTIC DOMAIN-CONTAINING PROTEIN"/>
    <property type="match status" value="1"/>
</dbReference>
<gene>
    <name evidence="2" type="ORF">F5890DRAFT_1419886</name>
</gene>
<organism evidence="2 3">
    <name type="scientific">Lentinula detonsa</name>
    <dbReference type="NCBI Taxonomy" id="2804962"/>
    <lineage>
        <taxon>Eukaryota</taxon>
        <taxon>Fungi</taxon>
        <taxon>Dikarya</taxon>
        <taxon>Basidiomycota</taxon>
        <taxon>Agaricomycotina</taxon>
        <taxon>Agaricomycetes</taxon>
        <taxon>Agaricomycetidae</taxon>
        <taxon>Agaricales</taxon>
        <taxon>Marasmiineae</taxon>
        <taxon>Omphalotaceae</taxon>
        <taxon>Lentinula</taxon>
    </lineage>
</organism>
<dbReference type="PANTHER" id="PTHR46177:SF1">
    <property type="entry name" value="INTEGRASE CATALYTIC DOMAIN-CONTAINING PROTEIN"/>
    <property type="match status" value="1"/>
</dbReference>
<comment type="caution">
    <text evidence="2">The sequence shown here is derived from an EMBL/GenBank/DDBJ whole genome shotgun (WGS) entry which is preliminary data.</text>
</comment>
<sequence length="420" mass="46949">MSNNVSGVNQWGSKNYPPDDILSAELHQYAKERLQVPQRLARLEQKFSLTIGKSTLMTLNNKFGVPSSKKPPPADVATQAILEKVANDPAQRNGVGTILTLLDNDGLSLPRDFVRHVLATHAPEGLVSRFPGARGKVKRSALVAIGPNYQHHADGHDKVAPQALPQLGGVGLYIYGIKDQYSSFILHLVVVPNNRIATTIGHVHLDCIEKHMFIPITFVVDKGSETRYVFVNQTGLREAYAPDIDSEKYPPALHLRSVHNTPIEGLWHWFTNTAGINLKDELRRGYTDNIFHPGSQVHINLFNWLWPKILQNELDVFTEYWNNHRIRCQPGKPNASGTSPRHAFTLPKSISPEAEDCRIAIDQFVVDALRKEIPVSQKEAMRYVSDEFGDEAEVIYQLIASPALKAISGWSTFTAMAQYL</sequence>
<reference evidence="2" key="1">
    <citation type="submission" date="2022-08" db="EMBL/GenBank/DDBJ databases">
        <authorList>
            <consortium name="DOE Joint Genome Institute"/>
            <person name="Min B."/>
            <person name="Riley R."/>
            <person name="Sierra-Patev S."/>
            <person name="Naranjo-Ortiz M."/>
            <person name="Looney B."/>
            <person name="Konkel Z."/>
            <person name="Slot J.C."/>
            <person name="Sakamoto Y."/>
            <person name="Steenwyk J.L."/>
            <person name="Rokas A."/>
            <person name="Carro J."/>
            <person name="Camarero S."/>
            <person name="Ferreira P."/>
            <person name="Molpeceres G."/>
            <person name="Ruiz-Duenas F.J."/>
            <person name="Serrano A."/>
            <person name="Henrissat B."/>
            <person name="Drula E."/>
            <person name="Hughes K.W."/>
            <person name="Mata J.L."/>
            <person name="Ishikawa N.K."/>
            <person name="Vargas-Isla R."/>
            <person name="Ushijima S."/>
            <person name="Smith C.A."/>
            <person name="Ahrendt S."/>
            <person name="Andreopoulos W."/>
            <person name="He G."/>
            <person name="Labutti K."/>
            <person name="Lipzen A."/>
            <person name="Ng V."/>
            <person name="Sandor L."/>
            <person name="Barry K."/>
            <person name="Martinez A.T."/>
            <person name="Xiao Y."/>
            <person name="Gibbons J.G."/>
            <person name="Terashima K."/>
            <person name="Hibbett D.S."/>
            <person name="Grigoriev I.V."/>
        </authorList>
    </citation>
    <scope>NUCLEOTIDE SEQUENCE</scope>
    <source>
        <strain evidence="2">TFB7829</strain>
    </source>
</reference>
<protein>
    <recommendedName>
        <fullName evidence="1">Integrase core domain-containing protein</fullName>
    </recommendedName>
</protein>
<accession>A0AA38UMW8</accession>
<evidence type="ECO:0000313" key="2">
    <source>
        <dbReference type="EMBL" id="KAJ3980302.1"/>
    </source>
</evidence>